<dbReference type="CDD" id="cd01392">
    <property type="entry name" value="HTH_LacI"/>
    <property type="match status" value="1"/>
</dbReference>
<evidence type="ECO:0000259" key="4">
    <source>
        <dbReference type="PROSITE" id="PS50932"/>
    </source>
</evidence>
<keyword evidence="3" id="KW-0804">Transcription</keyword>
<dbReference type="SMART" id="SM00354">
    <property type="entry name" value="HTH_LACI"/>
    <property type="match status" value="1"/>
</dbReference>
<evidence type="ECO:0000313" key="6">
    <source>
        <dbReference type="Proteomes" id="UP001316189"/>
    </source>
</evidence>
<dbReference type="Gene3D" id="1.10.260.40">
    <property type="entry name" value="lambda repressor-like DNA-binding domains"/>
    <property type="match status" value="1"/>
</dbReference>
<reference evidence="5 6" key="1">
    <citation type="submission" date="2022-07" db="EMBL/GenBank/DDBJ databases">
        <title>Novel species in genus cellulomonas.</title>
        <authorList>
            <person name="Ye L."/>
        </authorList>
    </citation>
    <scope>NUCLEOTIDE SEQUENCE [LARGE SCALE GENOMIC DNA]</scope>
    <source>
        <strain evidence="6">zg-Y338</strain>
    </source>
</reference>
<proteinExistence type="predicted"/>
<dbReference type="Proteomes" id="UP001316189">
    <property type="component" value="Chromosome"/>
</dbReference>
<dbReference type="Pfam" id="PF00356">
    <property type="entry name" value="LacI"/>
    <property type="match status" value="1"/>
</dbReference>
<dbReference type="InterPro" id="IPR028082">
    <property type="entry name" value="Peripla_BP_I"/>
</dbReference>
<organism evidence="5 6">
    <name type="scientific">Cellulomonas chengniuliangii</name>
    <dbReference type="NCBI Taxonomy" id="2968084"/>
    <lineage>
        <taxon>Bacteria</taxon>
        <taxon>Bacillati</taxon>
        <taxon>Actinomycetota</taxon>
        <taxon>Actinomycetes</taxon>
        <taxon>Micrococcales</taxon>
        <taxon>Cellulomonadaceae</taxon>
        <taxon>Cellulomonas</taxon>
    </lineage>
</organism>
<dbReference type="InterPro" id="IPR046335">
    <property type="entry name" value="LacI/GalR-like_sensor"/>
</dbReference>
<dbReference type="GO" id="GO:0003677">
    <property type="term" value="F:DNA binding"/>
    <property type="evidence" value="ECO:0007669"/>
    <property type="project" value="UniProtKB-KW"/>
</dbReference>
<evidence type="ECO:0000256" key="2">
    <source>
        <dbReference type="ARBA" id="ARBA00023125"/>
    </source>
</evidence>
<gene>
    <name evidence="5" type="ORF">NP064_13810</name>
</gene>
<dbReference type="InterPro" id="IPR010982">
    <property type="entry name" value="Lambda_DNA-bd_dom_sf"/>
</dbReference>
<keyword evidence="6" id="KW-1185">Reference proteome</keyword>
<dbReference type="SUPFAM" id="SSF47413">
    <property type="entry name" value="lambda repressor-like DNA-binding domains"/>
    <property type="match status" value="1"/>
</dbReference>
<accession>A0ABY5L2Z6</accession>
<keyword evidence="2 5" id="KW-0238">DNA-binding</keyword>
<sequence length="353" mass="36418">MSSDRPTLADVAAAAGVSVSTASLAFSGAGPIAAATRERVIRAAEEMDYAGPNPLGRQLRSGRSGIVGVVVGDALRRSFRDPVAVQMLDGLVRTLGPLGLGVLLIPGSGSAEQRGVDPLVETAAMDVAAIIWGGTVENPNLMALRRRGIPTVVVEGQAVDDVAAIGIDDRAGTAAIGRHLLELGHRRIATVTLPFNEMGRAGLVDEDRIASLSWEITRRRIEGVRDAGIVPVATWEAPASLVEHGTDAGRALLSGPDRPTAILAQSDLLASGVVLAARELGLRVPEDVSIAGFDGLDLPWLAPDQLTSVVQPLAEKGAAVGHAIEALLEGRVPPPVMLPVSLRLGTTTGPAPA</sequence>
<dbReference type="PANTHER" id="PTHR30146">
    <property type="entry name" value="LACI-RELATED TRANSCRIPTIONAL REPRESSOR"/>
    <property type="match status" value="1"/>
</dbReference>
<dbReference type="Gene3D" id="3.40.50.2300">
    <property type="match status" value="2"/>
</dbReference>
<evidence type="ECO:0000256" key="1">
    <source>
        <dbReference type="ARBA" id="ARBA00023015"/>
    </source>
</evidence>
<dbReference type="PANTHER" id="PTHR30146:SF138">
    <property type="entry name" value="TRANSCRIPTIONAL REGULATORY PROTEIN"/>
    <property type="match status" value="1"/>
</dbReference>
<dbReference type="PROSITE" id="PS50932">
    <property type="entry name" value="HTH_LACI_2"/>
    <property type="match status" value="1"/>
</dbReference>
<dbReference type="RefSeq" id="WP_227570408.1">
    <property type="nucleotide sequence ID" value="NZ_CP101988.1"/>
</dbReference>
<keyword evidence="1" id="KW-0805">Transcription regulation</keyword>
<dbReference type="CDD" id="cd06279">
    <property type="entry name" value="PBP1_LacI-like"/>
    <property type="match status" value="1"/>
</dbReference>
<evidence type="ECO:0000256" key="3">
    <source>
        <dbReference type="ARBA" id="ARBA00023163"/>
    </source>
</evidence>
<dbReference type="SUPFAM" id="SSF53822">
    <property type="entry name" value="Periplasmic binding protein-like I"/>
    <property type="match status" value="1"/>
</dbReference>
<dbReference type="Pfam" id="PF13377">
    <property type="entry name" value="Peripla_BP_3"/>
    <property type="match status" value="1"/>
</dbReference>
<feature type="domain" description="HTH lacI-type" evidence="4">
    <location>
        <begin position="6"/>
        <end position="61"/>
    </location>
</feature>
<protein>
    <submittedName>
        <fullName evidence="5">LacI family DNA-binding transcriptional regulator</fullName>
    </submittedName>
</protein>
<evidence type="ECO:0000313" key="5">
    <source>
        <dbReference type="EMBL" id="UUI77029.1"/>
    </source>
</evidence>
<dbReference type="InterPro" id="IPR000843">
    <property type="entry name" value="HTH_LacI"/>
</dbReference>
<name>A0ABY5L2Z6_9CELL</name>
<dbReference type="EMBL" id="CP101988">
    <property type="protein sequence ID" value="UUI77029.1"/>
    <property type="molecule type" value="Genomic_DNA"/>
</dbReference>